<gene>
    <name evidence="2" type="ORF">GCM10023323_21980</name>
</gene>
<evidence type="ECO:0000313" key="3">
    <source>
        <dbReference type="Proteomes" id="UP001499878"/>
    </source>
</evidence>
<sequence length="68" mass="7606">MSVTRLRRTETMSSPASGIPAPQWRNLFLAPDWGPDEQTVTEEAQGRSEHFAAARRPRGGRRSGRRTA</sequence>
<comment type="caution">
    <text evidence="2">The sequence shown here is derived from an EMBL/GenBank/DDBJ whole genome shotgun (WGS) entry which is preliminary data.</text>
</comment>
<protein>
    <submittedName>
        <fullName evidence="2">Uncharacterized protein</fullName>
    </submittedName>
</protein>
<feature type="region of interest" description="Disordered" evidence="1">
    <location>
        <begin position="1"/>
        <end position="68"/>
    </location>
</feature>
<organism evidence="2 3">
    <name type="scientific">Streptomyces thinghirensis</name>
    <dbReference type="NCBI Taxonomy" id="551547"/>
    <lineage>
        <taxon>Bacteria</taxon>
        <taxon>Bacillati</taxon>
        <taxon>Actinomycetota</taxon>
        <taxon>Actinomycetes</taxon>
        <taxon>Kitasatosporales</taxon>
        <taxon>Streptomycetaceae</taxon>
        <taxon>Streptomyces</taxon>
    </lineage>
</organism>
<dbReference type="EMBL" id="BAABJR010000005">
    <property type="protein sequence ID" value="GAA5207244.1"/>
    <property type="molecule type" value="Genomic_DNA"/>
</dbReference>
<accession>A0ABP9T3G2</accession>
<dbReference type="Proteomes" id="UP001499878">
    <property type="component" value="Unassembled WGS sequence"/>
</dbReference>
<evidence type="ECO:0000256" key="1">
    <source>
        <dbReference type="SAM" id="MobiDB-lite"/>
    </source>
</evidence>
<name>A0ABP9T3G2_9ACTN</name>
<proteinExistence type="predicted"/>
<feature type="compositionally biased region" description="Basic residues" evidence="1">
    <location>
        <begin position="53"/>
        <end position="68"/>
    </location>
</feature>
<reference evidence="3" key="1">
    <citation type="journal article" date="2019" name="Int. J. Syst. Evol. Microbiol.">
        <title>The Global Catalogue of Microorganisms (GCM) 10K type strain sequencing project: providing services to taxonomists for standard genome sequencing and annotation.</title>
        <authorList>
            <consortium name="The Broad Institute Genomics Platform"/>
            <consortium name="The Broad Institute Genome Sequencing Center for Infectious Disease"/>
            <person name="Wu L."/>
            <person name="Ma J."/>
        </authorList>
    </citation>
    <scope>NUCLEOTIDE SEQUENCE [LARGE SCALE GENOMIC DNA]</scope>
    <source>
        <strain evidence="3">JCM 18306</strain>
    </source>
</reference>
<evidence type="ECO:0000313" key="2">
    <source>
        <dbReference type="EMBL" id="GAA5207244.1"/>
    </source>
</evidence>
<keyword evidence="3" id="KW-1185">Reference proteome</keyword>